<dbReference type="OMA" id="TCFVQAP"/>
<feature type="active site" description="Proton donor" evidence="7">
    <location>
        <position position="166"/>
    </location>
</feature>
<dbReference type="EC" id="3.4.19.12" evidence="8"/>
<evidence type="ECO:0000313" key="11">
    <source>
        <dbReference type="Proteomes" id="UP000187013"/>
    </source>
</evidence>
<feature type="site" description="Important for enzyme activity" evidence="7">
    <location>
        <position position="181"/>
    </location>
</feature>
<evidence type="ECO:0000256" key="8">
    <source>
        <dbReference type="RuleBase" id="RU361215"/>
    </source>
</evidence>
<keyword evidence="3 7" id="KW-0645">Protease</keyword>
<dbReference type="InterPro" id="IPR001578">
    <property type="entry name" value="Peptidase_C12_UCH"/>
</dbReference>
<dbReference type="PROSITE" id="PS52048">
    <property type="entry name" value="UCH_DOMAIN"/>
    <property type="match status" value="1"/>
</dbReference>
<keyword evidence="5 7" id="KW-0378">Hydrolase</keyword>
<dbReference type="eggNOG" id="KOG1415">
    <property type="taxonomic scope" value="Eukaryota"/>
</dbReference>
<name>A0A1Q3A6N0_ZYGRO</name>
<reference evidence="10 11" key="1">
    <citation type="submission" date="2016-08" db="EMBL/GenBank/DDBJ databases">
        <title>Draft genome sequence of allopolyploid Zygosaccharomyces rouxii.</title>
        <authorList>
            <person name="Watanabe J."/>
            <person name="Uehara K."/>
            <person name="Mogi Y."/>
            <person name="Tsukioka Y."/>
        </authorList>
    </citation>
    <scope>NUCLEOTIDE SEQUENCE [LARGE SCALE GENOMIC DNA]</scope>
    <source>
        <strain evidence="10 11">NBRC 110957</strain>
    </source>
</reference>
<dbReference type="GO" id="GO:0004843">
    <property type="term" value="F:cysteine-type deubiquitinase activity"/>
    <property type="evidence" value="ECO:0007669"/>
    <property type="project" value="UniProtKB-UniRule"/>
</dbReference>
<accession>A0A1Q3A6N0</accession>
<dbReference type="InterPro" id="IPR057254">
    <property type="entry name" value="UCH_AS"/>
</dbReference>
<comment type="catalytic activity">
    <reaction evidence="1 7 8">
        <text>Thiol-dependent hydrolysis of ester, thioester, amide, peptide and isopeptide bonds formed by the C-terminal Gly of ubiquitin (a 76-residue protein attached to proteins as an intracellular targeting signal).</text>
        <dbReference type="EC" id="3.4.19.12"/>
    </reaction>
</comment>
<dbReference type="Proteomes" id="UP000187013">
    <property type="component" value="Unassembled WGS sequence"/>
</dbReference>
<dbReference type="PROSITE" id="PS00140">
    <property type="entry name" value="UCH_1"/>
    <property type="match status" value="1"/>
</dbReference>
<evidence type="ECO:0000256" key="7">
    <source>
        <dbReference type="PROSITE-ProRule" id="PRU01393"/>
    </source>
</evidence>
<organism evidence="10 11">
    <name type="scientific">Zygosaccharomyces rouxii</name>
    <dbReference type="NCBI Taxonomy" id="4956"/>
    <lineage>
        <taxon>Eukaryota</taxon>
        <taxon>Fungi</taxon>
        <taxon>Dikarya</taxon>
        <taxon>Ascomycota</taxon>
        <taxon>Saccharomycotina</taxon>
        <taxon>Saccharomycetes</taxon>
        <taxon>Saccharomycetales</taxon>
        <taxon>Saccharomycetaceae</taxon>
        <taxon>Zygosaccharomyces</taxon>
    </lineage>
</organism>
<keyword evidence="4 7" id="KW-0833">Ubl conjugation pathway</keyword>
<evidence type="ECO:0000313" key="10">
    <source>
        <dbReference type="EMBL" id="GAV51318.1"/>
    </source>
</evidence>
<evidence type="ECO:0000256" key="1">
    <source>
        <dbReference type="ARBA" id="ARBA00000707"/>
    </source>
</evidence>
<proteinExistence type="inferred from homology"/>
<dbReference type="GO" id="GO:0005737">
    <property type="term" value="C:cytoplasm"/>
    <property type="evidence" value="ECO:0007669"/>
    <property type="project" value="TreeGrafter"/>
</dbReference>
<dbReference type="GO" id="GO:0016579">
    <property type="term" value="P:protein deubiquitination"/>
    <property type="evidence" value="ECO:0007669"/>
    <property type="project" value="TreeGrafter"/>
</dbReference>
<dbReference type="SUPFAM" id="SSF54001">
    <property type="entry name" value="Cysteine proteinases"/>
    <property type="match status" value="1"/>
</dbReference>
<dbReference type="EMBL" id="BDGX01000030">
    <property type="protein sequence ID" value="GAV51318.1"/>
    <property type="molecule type" value="Genomic_DNA"/>
</dbReference>
<protein>
    <recommendedName>
        <fullName evidence="8">Ubiquitin carboxyl-terminal hydrolase</fullName>
        <ecNumber evidence="8">3.4.19.12</ecNumber>
    </recommendedName>
</protein>
<dbReference type="GO" id="GO:0006511">
    <property type="term" value="P:ubiquitin-dependent protein catabolic process"/>
    <property type="evidence" value="ECO:0007669"/>
    <property type="project" value="UniProtKB-UniRule"/>
</dbReference>
<dbReference type="Pfam" id="PF01088">
    <property type="entry name" value="Peptidase_C12"/>
    <property type="match status" value="1"/>
</dbReference>
<evidence type="ECO:0000256" key="5">
    <source>
        <dbReference type="ARBA" id="ARBA00022801"/>
    </source>
</evidence>
<dbReference type="PANTHER" id="PTHR10589">
    <property type="entry name" value="UBIQUITIN CARBOXYL-TERMINAL HYDROLASE"/>
    <property type="match status" value="1"/>
</dbReference>
<comment type="similarity">
    <text evidence="2 7 8">Belongs to the peptidase C12 family.</text>
</comment>
<evidence type="ECO:0000256" key="2">
    <source>
        <dbReference type="ARBA" id="ARBA00009326"/>
    </source>
</evidence>
<dbReference type="PANTHER" id="PTHR10589:SF17">
    <property type="entry name" value="UBIQUITIN CARBOXYL-TERMINAL HYDROLASE"/>
    <property type="match status" value="1"/>
</dbReference>
<dbReference type="InterPro" id="IPR038765">
    <property type="entry name" value="Papain-like_cys_pep_sf"/>
</dbReference>
<feature type="active site" description="Nucleophile" evidence="7">
    <location>
        <position position="93"/>
    </location>
</feature>
<keyword evidence="6 7" id="KW-0788">Thiol protease</keyword>
<dbReference type="OrthoDB" id="427186at2759"/>
<sequence>MSGQEPSVVPLESNPEVFSDFAHGLGLDNSYGFVDIYSLTDPDLMAFTPAPVKALILLFPLNDFFETSKDDASATEESQDEPVWFRQSIKNACGLYALLHSLSNNSQLLQKESKLLQYLQLHPSSGNRYADNPTDEFVLSISETNADRFQSGQSRAPDADEDVNLHFVTFVEKDGKIYELDGRRPQGARLLGNASKSPDEGLLGEKLVSDRVQWYMDKADEKNKLHFNLLGLAPSLD</sequence>
<dbReference type="PRINTS" id="PR00707">
    <property type="entry name" value="UBCTHYDRLASE"/>
</dbReference>
<feature type="domain" description="UCH catalytic" evidence="9">
    <location>
        <begin position="7"/>
        <end position="234"/>
    </location>
</feature>
<dbReference type="Gene3D" id="3.40.532.10">
    <property type="entry name" value="Peptidase C12, ubiquitin carboxyl-terminal hydrolase"/>
    <property type="match status" value="1"/>
</dbReference>
<evidence type="ECO:0000256" key="6">
    <source>
        <dbReference type="ARBA" id="ARBA00022807"/>
    </source>
</evidence>
<comment type="caution">
    <text evidence="10">The sequence shown here is derived from an EMBL/GenBank/DDBJ whole genome shotgun (WGS) entry which is preliminary data.</text>
</comment>
<dbReference type="InterPro" id="IPR036959">
    <property type="entry name" value="Peptidase_C12_UCH_sf"/>
</dbReference>
<evidence type="ECO:0000256" key="4">
    <source>
        <dbReference type="ARBA" id="ARBA00022786"/>
    </source>
</evidence>
<evidence type="ECO:0000256" key="3">
    <source>
        <dbReference type="ARBA" id="ARBA00022670"/>
    </source>
</evidence>
<evidence type="ECO:0000259" key="9">
    <source>
        <dbReference type="PROSITE" id="PS52048"/>
    </source>
</evidence>
<dbReference type="AlphaFoldDB" id="A0A1Q3A6N0"/>
<gene>
    <name evidence="10" type="ORF">ZYGR_0AD05010</name>
</gene>
<feature type="site" description="Transition state stabilizer" evidence="7">
    <location>
        <position position="87"/>
    </location>
</feature>